<dbReference type="Proteomes" id="UP001500212">
    <property type="component" value="Unassembled WGS sequence"/>
</dbReference>
<dbReference type="PANTHER" id="PTHR30136:SF24">
    <property type="entry name" value="HTH-TYPE TRANSCRIPTIONAL REPRESSOR ALLR"/>
    <property type="match status" value="1"/>
</dbReference>
<gene>
    <name evidence="6" type="ORF">GCM10023195_12480</name>
</gene>
<dbReference type="InterPro" id="IPR050707">
    <property type="entry name" value="HTH_MetabolicPath_Reg"/>
</dbReference>
<feature type="domain" description="HTH iclR-type" evidence="4">
    <location>
        <begin position="21"/>
        <end position="82"/>
    </location>
</feature>
<dbReference type="InterPro" id="IPR005471">
    <property type="entry name" value="Tscrpt_reg_IclR_N"/>
</dbReference>
<dbReference type="SMART" id="SM00346">
    <property type="entry name" value="HTH_ICLR"/>
    <property type="match status" value="1"/>
</dbReference>
<dbReference type="PROSITE" id="PS51078">
    <property type="entry name" value="ICLR_ED"/>
    <property type="match status" value="1"/>
</dbReference>
<dbReference type="EMBL" id="BAABHJ010000003">
    <property type="protein sequence ID" value="GAA4603743.1"/>
    <property type="molecule type" value="Genomic_DNA"/>
</dbReference>
<keyword evidence="2" id="KW-0238">DNA-binding</keyword>
<evidence type="ECO:0000259" key="5">
    <source>
        <dbReference type="PROSITE" id="PS51078"/>
    </source>
</evidence>
<keyword evidence="3" id="KW-0804">Transcription</keyword>
<dbReference type="SUPFAM" id="SSF55781">
    <property type="entry name" value="GAF domain-like"/>
    <property type="match status" value="1"/>
</dbReference>
<evidence type="ECO:0000313" key="7">
    <source>
        <dbReference type="Proteomes" id="UP001500212"/>
    </source>
</evidence>
<proteinExistence type="predicted"/>
<dbReference type="Gene3D" id="1.10.10.10">
    <property type="entry name" value="Winged helix-like DNA-binding domain superfamily/Winged helix DNA-binding domain"/>
    <property type="match status" value="1"/>
</dbReference>
<dbReference type="Pfam" id="PF09339">
    <property type="entry name" value="HTH_IclR"/>
    <property type="match status" value="1"/>
</dbReference>
<evidence type="ECO:0000256" key="1">
    <source>
        <dbReference type="ARBA" id="ARBA00023015"/>
    </source>
</evidence>
<dbReference type="InterPro" id="IPR014757">
    <property type="entry name" value="Tscrpt_reg_IclR_C"/>
</dbReference>
<dbReference type="RefSeq" id="WP_345349692.1">
    <property type="nucleotide sequence ID" value="NZ_BAABHJ010000003.1"/>
</dbReference>
<dbReference type="InterPro" id="IPR029016">
    <property type="entry name" value="GAF-like_dom_sf"/>
</dbReference>
<dbReference type="PROSITE" id="PS51077">
    <property type="entry name" value="HTH_ICLR"/>
    <property type="match status" value="1"/>
</dbReference>
<dbReference type="Pfam" id="PF01614">
    <property type="entry name" value="IclR_C"/>
    <property type="match status" value="1"/>
</dbReference>
<evidence type="ECO:0000256" key="2">
    <source>
        <dbReference type="ARBA" id="ARBA00023125"/>
    </source>
</evidence>
<dbReference type="SUPFAM" id="SSF46785">
    <property type="entry name" value="Winged helix' DNA-binding domain"/>
    <property type="match status" value="1"/>
</dbReference>
<dbReference type="InterPro" id="IPR036390">
    <property type="entry name" value="WH_DNA-bd_sf"/>
</dbReference>
<evidence type="ECO:0000313" key="6">
    <source>
        <dbReference type="EMBL" id="GAA4603743.1"/>
    </source>
</evidence>
<dbReference type="InterPro" id="IPR036388">
    <property type="entry name" value="WH-like_DNA-bd_sf"/>
</dbReference>
<name>A0ABP8TBR8_9ACTN</name>
<protein>
    <submittedName>
        <fullName evidence="6">IclR family transcriptional regulator</fullName>
    </submittedName>
</protein>
<keyword evidence="7" id="KW-1185">Reference proteome</keyword>
<organism evidence="6 7">
    <name type="scientific">Actinoallomurus liliacearum</name>
    <dbReference type="NCBI Taxonomy" id="1080073"/>
    <lineage>
        <taxon>Bacteria</taxon>
        <taxon>Bacillati</taxon>
        <taxon>Actinomycetota</taxon>
        <taxon>Actinomycetes</taxon>
        <taxon>Streptosporangiales</taxon>
        <taxon>Thermomonosporaceae</taxon>
        <taxon>Actinoallomurus</taxon>
    </lineage>
</organism>
<keyword evidence="1" id="KW-0805">Transcription regulation</keyword>
<accession>A0ABP8TBR8</accession>
<sequence length="274" mass="29995">MPEREQGTDGKPVAEPGRTTLRTLERGLVLLEAVATADGTATAKVLSRMLGLKLGTCYHLLRTLLESGHLVRLPGGRYDVGPRAASLGRHLRRRSAPSPELSVILTRLHTKTRETSYVSGWYHGSLILQHYLSDPDAVRPAALDVGYSELMHARAGSKAVLAFLPRDHVTALFDGVDLTPVTPRTIVDHDAFLAELAKIRRQRYALDLEEFSPGVCCVAAPFFDETGHPAGAFTVSVPASRFERRREWLTAQVREASVMATGLLRTGRLTVPTV</sequence>
<comment type="caution">
    <text evidence="6">The sequence shown here is derived from an EMBL/GenBank/DDBJ whole genome shotgun (WGS) entry which is preliminary data.</text>
</comment>
<dbReference type="Gene3D" id="3.30.450.40">
    <property type="match status" value="1"/>
</dbReference>
<dbReference type="PANTHER" id="PTHR30136">
    <property type="entry name" value="HELIX-TURN-HELIX TRANSCRIPTIONAL REGULATOR, ICLR FAMILY"/>
    <property type="match status" value="1"/>
</dbReference>
<reference evidence="7" key="1">
    <citation type="journal article" date="2019" name="Int. J. Syst. Evol. Microbiol.">
        <title>The Global Catalogue of Microorganisms (GCM) 10K type strain sequencing project: providing services to taxonomists for standard genome sequencing and annotation.</title>
        <authorList>
            <consortium name="The Broad Institute Genomics Platform"/>
            <consortium name="The Broad Institute Genome Sequencing Center for Infectious Disease"/>
            <person name="Wu L."/>
            <person name="Ma J."/>
        </authorList>
    </citation>
    <scope>NUCLEOTIDE SEQUENCE [LARGE SCALE GENOMIC DNA]</scope>
    <source>
        <strain evidence="7">JCM 17938</strain>
    </source>
</reference>
<feature type="domain" description="IclR-ED" evidence="5">
    <location>
        <begin position="83"/>
        <end position="274"/>
    </location>
</feature>
<evidence type="ECO:0000256" key="3">
    <source>
        <dbReference type="ARBA" id="ARBA00023163"/>
    </source>
</evidence>
<evidence type="ECO:0000259" key="4">
    <source>
        <dbReference type="PROSITE" id="PS51077"/>
    </source>
</evidence>